<comment type="similarity">
    <text evidence="2">Belongs to the glycosyl hydrolase 3 family.</text>
</comment>
<dbReference type="FunFam" id="3.20.20.300:FF:000007">
    <property type="entry name" value="Lysosomal beta glucosidase"/>
    <property type="match status" value="1"/>
</dbReference>
<dbReference type="InterPro" id="IPR036881">
    <property type="entry name" value="Glyco_hydro_3_C_sf"/>
</dbReference>
<organism evidence="9">
    <name type="scientific">Aphanomyces stellatus</name>
    <dbReference type="NCBI Taxonomy" id="120398"/>
    <lineage>
        <taxon>Eukaryota</taxon>
        <taxon>Sar</taxon>
        <taxon>Stramenopiles</taxon>
        <taxon>Oomycota</taxon>
        <taxon>Saprolegniomycetes</taxon>
        <taxon>Saprolegniales</taxon>
        <taxon>Verrucalvaceae</taxon>
        <taxon>Aphanomyces</taxon>
    </lineage>
</organism>
<dbReference type="InterPro" id="IPR002772">
    <property type="entry name" value="Glyco_hydro_3_C"/>
</dbReference>
<keyword evidence="5" id="KW-0378">Hydrolase</keyword>
<feature type="domain" description="Glycoside hydrolase family 3 N-terminal" evidence="7">
    <location>
        <begin position="102"/>
        <end position="372"/>
    </location>
</feature>
<dbReference type="PRINTS" id="PR00133">
    <property type="entry name" value="GLHYDRLASE3"/>
</dbReference>
<evidence type="ECO:0000256" key="6">
    <source>
        <dbReference type="ARBA" id="ARBA00023295"/>
    </source>
</evidence>
<dbReference type="EC" id="3.2.1.21" evidence="3"/>
<dbReference type="Pfam" id="PF00933">
    <property type="entry name" value="Glyco_hydro_3"/>
    <property type="match status" value="1"/>
</dbReference>
<evidence type="ECO:0000259" key="7">
    <source>
        <dbReference type="Pfam" id="PF00933"/>
    </source>
</evidence>
<dbReference type="InterPro" id="IPR017853">
    <property type="entry name" value="GH"/>
</dbReference>
<comment type="catalytic activity">
    <reaction evidence="1">
        <text>Hydrolysis of terminal, non-reducing beta-D-glucosyl residues with release of beta-D-glucose.</text>
        <dbReference type="EC" id="3.2.1.21"/>
    </reaction>
</comment>
<protein>
    <recommendedName>
        <fullName evidence="3">beta-glucosidase</fullName>
        <ecNumber evidence="3">3.2.1.21</ecNumber>
    </recommendedName>
</protein>
<gene>
    <name evidence="9" type="ORF">As57867_003215</name>
</gene>
<proteinExistence type="inferred from homology"/>
<dbReference type="InterPro" id="IPR001764">
    <property type="entry name" value="Glyco_hydro_3_N"/>
</dbReference>
<dbReference type="GO" id="GO:0008422">
    <property type="term" value="F:beta-glucosidase activity"/>
    <property type="evidence" value="ECO:0007669"/>
    <property type="project" value="UniProtKB-EC"/>
</dbReference>
<keyword evidence="4" id="KW-0732">Signal</keyword>
<evidence type="ECO:0000256" key="3">
    <source>
        <dbReference type="ARBA" id="ARBA00012744"/>
    </source>
</evidence>
<dbReference type="InterPro" id="IPR036962">
    <property type="entry name" value="Glyco_hydro_3_N_sf"/>
</dbReference>
<evidence type="ECO:0000256" key="4">
    <source>
        <dbReference type="ARBA" id="ARBA00022729"/>
    </source>
</evidence>
<accession>A0A6A4ZKB8</accession>
<dbReference type="AlphaFoldDB" id="A0A6A4ZKB8"/>
<dbReference type="SUPFAM" id="SSF51445">
    <property type="entry name" value="(Trans)glycosidases"/>
    <property type="match status" value="1"/>
</dbReference>
<evidence type="ECO:0000256" key="1">
    <source>
        <dbReference type="ARBA" id="ARBA00000448"/>
    </source>
</evidence>
<evidence type="ECO:0000259" key="8">
    <source>
        <dbReference type="Pfam" id="PF01915"/>
    </source>
</evidence>
<reference evidence="9" key="1">
    <citation type="submission" date="2019-06" db="EMBL/GenBank/DDBJ databases">
        <title>Genomics analysis of Aphanomyces spp. identifies a new class of oomycete effector associated with host adaptation.</title>
        <authorList>
            <person name="Gaulin E."/>
        </authorList>
    </citation>
    <scope>NUCLEOTIDE SEQUENCE</scope>
    <source>
        <strain evidence="9">CBS 578.67</strain>
    </source>
</reference>
<dbReference type="Gene3D" id="3.20.20.300">
    <property type="entry name" value="Glycoside hydrolase, family 3, N-terminal domain"/>
    <property type="match status" value="1"/>
</dbReference>
<feature type="domain" description="Glycoside hydrolase family 3 C-terminal" evidence="8">
    <location>
        <begin position="409"/>
        <end position="641"/>
    </location>
</feature>
<dbReference type="InterPro" id="IPR051915">
    <property type="entry name" value="Cellulose_Degrad_GH3"/>
</dbReference>
<dbReference type="PANTHER" id="PTHR30620:SF16">
    <property type="entry name" value="LYSOSOMAL BETA GLUCOSIDASE"/>
    <property type="match status" value="1"/>
</dbReference>
<keyword evidence="6" id="KW-0326">Glycosidase</keyword>
<dbReference type="Gene3D" id="3.40.50.1700">
    <property type="entry name" value="Glycoside hydrolase family 3 C-terminal domain"/>
    <property type="match status" value="1"/>
</dbReference>
<feature type="non-terminal residue" evidence="9">
    <location>
        <position position="647"/>
    </location>
</feature>
<dbReference type="PANTHER" id="PTHR30620">
    <property type="entry name" value="PERIPLASMIC BETA-GLUCOSIDASE-RELATED"/>
    <property type="match status" value="1"/>
</dbReference>
<dbReference type="EMBL" id="VJMH01000528">
    <property type="protein sequence ID" value="KAF0715723.1"/>
    <property type="molecule type" value="Genomic_DNA"/>
</dbReference>
<dbReference type="SUPFAM" id="SSF52279">
    <property type="entry name" value="Beta-D-glucan exohydrolase, C-terminal domain"/>
    <property type="match status" value="1"/>
</dbReference>
<comment type="caution">
    <text evidence="9">The sequence shown here is derived from an EMBL/GenBank/DDBJ whole genome shotgun (WGS) entry which is preliminary data.</text>
</comment>
<evidence type="ECO:0000313" key="9">
    <source>
        <dbReference type="EMBL" id="KAF0715723.1"/>
    </source>
</evidence>
<dbReference type="OrthoDB" id="416222at2759"/>
<evidence type="ECO:0000256" key="2">
    <source>
        <dbReference type="ARBA" id="ARBA00005336"/>
    </source>
</evidence>
<evidence type="ECO:0000256" key="5">
    <source>
        <dbReference type="ARBA" id="ARBA00022801"/>
    </source>
</evidence>
<name>A0A6A4ZKB8_9STRA</name>
<dbReference type="GO" id="GO:0009251">
    <property type="term" value="P:glucan catabolic process"/>
    <property type="evidence" value="ECO:0007669"/>
    <property type="project" value="TreeGrafter"/>
</dbReference>
<sequence length="647" mass="70337">MMLALAAVAATGQDLDAQAQAIVDGMSLDQLIGQMTQLNINFVVQDFTLNPSKVQEAADQYVGSYLNSPFSGEFMDQTEFERKIKVAASARDGNGGVGWDATEWRSTISAIQDIHMANGGTPILYGLDTIHGANYVRGAVLFPQQINVGATFNPSLAQSLGQYAGRDTKAGGIPWVFGPCLEVARHKHWPRIFETFGEDPVVVAEMGKNIIQGIQSNNVAACFKHFIGYSGSVGGTDRDPVSLSTYDLLNHFVPSFKAAIDAGVMTGMGSYIALNGTPMAANKQLHYDLLRKDLKFDGMIVSDWSEIYMLDDFHHFASGREDAVDRAMNNGTYDMSMVPEDTSFIGYMQTLSKAGRVSLDRIKSAAKRVVKLKLQLNLFDDPTPGADLVNQVGDSSSQAAAWDTAKESLVLLKNDNNILPLDASKKFFFTGSSIDNIGLLCGGWSLTWQGVNQNQYFPMHGRTIKDAMSDVVNDPSRAIFYEGVNIGGTWQDIDKAKAMAQEADYTVVAIGERTYAELMGNKDPFELPSGLTDYVKELASTGTKIILILAEGRPRLLNGVADVASAIVYAGLPCEMGGEAISEVLFGKENFSGKMALTYPKTDDDLNMATPYYGRRGDMCVVDGVESSCPVEWQFGEGLSYTTFDYS</sequence>
<dbReference type="Pfam" id="PF01915">
    <property type="entry name" value="Glyco_hydro_3_C"/>
    <property type="match status" value="1"/>
</dbReference>